<dbReference type="PROSITE" id="PS01159">
    <property type="entry name" value="WW_DOMAIN_1"/>
    <property type="match status" value="1"/>
</dbReference>
<dbReference type="GO" id="GO:0005737">
    <property type="term" value="C:cytoplasm"/>
    <property type="evidence" value="ECO:0007669"/>
    <property type="project" value="UniProtKB-ARBA"/>
</dbReference>
<keyword evidence="9" id="KW-0472">Membrane</keyword>
<evidence type="ECO:0000313" key="17">
    <source>
        <dbReference type="EMBL" id="CAD2201946.1"/>
    </source>
</evidence>
<reference evidence="17 18" key="1">
    <citation type="submission" date="2020-08" db="EMBL/GenBank/DDBJ databases">
        <authorList>
            <person name="Koutsovoulos G."/>
            <person name="Danchin GJ E."/>
        </authorList>
    </citation>
    <scope>NUCLEOTIDE SEQUENCE [LARGE SCALE GENOMIC DNA]</scope>
</reference>
<dbReference type="PROSITE" id="PS01357">
    <property type="entry name" value="ZF_ZZ_1"/>
    <property type="match status" value="1"/>
</dbReference>
<dbReference type="GO" id="GO:0099536">
    <property type="term" value="P:synaptic signaling"/>
    <property type="evidence" value="ECO:0007669"/>
    <property type="project" value="TreeGrafter"/>
</dbReference>
<dbReference type="GO" id="GO:0016010">
    <property type="term" value="C:dystrophin-associated glycoprotein complex"/>
    <property type="evidence" value="ECO:0007669"/>
    <property type="project" value="UniProtKB-ARBA"/>
</dbReference>
<feature type="compositionally biased region" description="Low complexity" evidence="14">
    <location>
        <begin position="1140"/>
        <end position="1149"/>
    </location>
</feature>
<dbReference type="EMBL" id="CAJEWN010002109">
    <property type="protein sequence ID" value="CAD2201946.1"/>
    <property type="molecule type" value="Genomic_DNA"/>
</dbReference>
<dbReference type="PROSITE" id="PS50135">
    <property type="entry name" value="ZF_ZZ_2"/>
    <property type="match status" value="1"/>
</dbReference>
<feature type="coiled-coil region" evidence="13">
    <location>
        <begin position="2955"/>
        <end position="2992"/>
    </location>
</feature>
<dbReference type="InterPro" id="IPR043145">
    <property type="entry name" value="Znf_ZZ_sf"/>
</dbReference>
<evidence type="ECO:0000256" key="8">
    <source>
        <dbReference type="ARBA" id="ARBA00022837"/>
    </source>
</evidence>
<dbReference type="InterPro" id="IPR015153">
    <property type="entry name" value="EF-hand_dom_typ1"/>
</dbReference>
<evidence type="ECO:0000256" key="13">
    <source>
        <dbReference type="SAM" id="Coils"/>
    </source>
</evidence>
<keyword evidence="8" id="KW-0106">Calcium</keyword>
<feature type="coiled-coil region" evidence="13">
    <location>
        <begin position="1854"/>
        <end position="1881"/>
    </location>
</feature>
<keyword evidence="7" id="KW-0862">Zinc</keyword>
<accession>A0A6V7XRL1</accession>
<feature type="coiled-coil region" evidence="13">
    <location>
        <begin position="1258"/>
        <end position="1295"/>
    </location>
</feature>
<dbReference type="InterPro" id="IPR056503">
    <property type="entry name" value="Spectrin_Dys-1"/>
</dbReference>
<dbReference type="GO" id="GO:0045202">
    <property type="term" value="C:synapse"/>
    <property type="evidence" value="ECO:0007669"/>
    <property type="project" value="GOC"/>
</dbReference>
<feature type="domain" description="ZZ-type" evidence="16">
    <location>
        <begin position="2573"/>
        <end position="2629"/>
    </location>
</feature>
<dbReference type="InterPro" id="IPR001202">
    <property type="entry name" value="WW_dom"/>
</dbReference>
<dbReference type="InterPro" id="IPR015154">
    <property type="entry name" value="EF-hand_dom_typ2"/>
</dbReference>
<dbReference type="Gene3D" id="6.10.140.70">
    <property type="match status" value="1"/>
</dbReference>
<dbReference type="PANTHER" id="PTHR12268">
    <property type="entry name" value="E3 UBIQUITIN-PROTEIN LIGASE KCMF1"/>
    <property type="match status" value="1"/>
</dbReference>
<evidence type="ECO:0000313" key="18">
    <source>
        <dbReference type="Proteomes" id="UP000580250"/>
    </source>
</evidence>
<dbReference type="SUPFAM" id="SSF57850">
    <property type="entry name" value="RING/U-box"/>
    <property type="match status" value="1"/>
</dbReference>
<keyword evidence="13" id="KW-0175">Coiled coil</keyword>
<dbReference type="Gene3D" id="1.20.58.60">
    <property type="match status" value="4"/>
</dbReference>
<feature type="compositionally biased region" description="Basic and acidic residues" evidence="14">
    <location>
        <begin position="1312"/>
        <end position="1329"/>
    </location>
</feature>
<feature type="region of interest" description="Disordered" evidence="14">
    <location>
        <begin position="1089"/>
        <end position="1149"/>
    </location>
</feature>
<dbReference type="SUPFAM" id="SSF46966">
    <property type="entry name" value="Spectrin repeat"/>
    <property type="match status" value="4"/>
</dbReference>
<dbReference type="Pfam" id="PF09068">
    <property type="entry name" value="EF-hand_2"/>
    <property type="match status" value="1"/>
</dbReference>
<feature type="compositionally biased region" description="Acidic residues" evidence="14">
    <location>
        <begin position="1111"/>
        <end position="1122"/>
    </location>
</feature>
<feature type="compositionally biased region" description="Basic and acidic residues" evidence="14">
    <location>
        <begin position="1101"/>
        <end position="1110"/>
    </location>
</feature>
<dbReference type="Pfam" id="PF23729">
    <property type="entry name" value="Spectrin_Dys-1"/>
    <property type="match status" value="1"/>
</dbReference>
<dbReference type="Proteomes" id="UP000580250">
    <property type="component" value="Unassembled WGS sequence"/>
</dbReference>
<dbReference type="Gene3D" id="1.10.238.10">
    <property type="entry name" value="EF-hand"/>
    <property type="match status" value="2"/>
</dbReference>
<evidence type="ECO:0000256" key="14">
    <source>
        <dbReference type="SAM" id="MobiDB-lite"/>
    </source>
</evidence>
<keyword evidence="3" id="KW-1003">Cell membrane</keyword>
<comment type="caution">
    <text evidence="17">The sequence shown here is derived from an EMBL/GenBank/DDBJ whole genome shotgun (WGS) entry which is preliminary data.</text>
</comment>
<dbReference type="GO" id="GO:0050804">
    <property type="term" value="P:modulation of chemical synaptic transmission"/>
    <property type="evidence" value="ECO:0007669"/>
    <property type="project" value="UniProtKB-ARBA"/>
</dbReference>
<evidence type="ECO:0000259" key="16">
    <source>
        <dbReference type="PROSITE" id="PS50135"/>
    </source>
</evidence>
<dbReference type="SMART" id="SM00456">
    <property type="entry name" value="WW"/>
    <property type="match status" value="1"/>
</dbReference>
<name>A0A6V7XRL1_MELEN</name>
<evidence type="ECO:0000256" key="6">
    <source>
        <dbReference type="ARBA" id="ARBA00022771"/>
    </source>
</evidence>
<dbReference type="GO" id="GO:0008270">
    <property type="term" value="F:zinc ion binding"/>
    <property type="evidence" value="ECO:0007669"/>
    <property type="project" value="UniProtKB-KW"/>
</dbReference>
<evidence type="ECO:0000259" key="15">
    <source>
        <dbReference type="PROSITE" id="PS50020"/>
    </source>
</evidence>
<feature type="region of interest" description="Disordered" evidence="14">
    <location>
        <begin position="3080"/>
        <end position="3112"/>
    </location>
</feature>
<evidence type="ECO:0000256" key="1">
    <source>
        <dbReference type="ARBA" id="ARBA00004245"/>
    </source>
</evidence>
<dbReference type="SUPFAM" id="SSF51045">
    <property type="entry name" value="WW domain"/>
    <property type="match status" value="1"/>
</dbReference>
<dbReference type="Gene3D" id="2.20.70.10">
    <property type="match status" value="1"/>
</dbReference>
<dbReference type="GO" id="GO:0005856">
    <property type="term" value="C:cytoskeleton"/>
    <property type="evidence" value="ECO:0007669"/>
    <property type="project" value="UniProtKB-SubCell"/>
</dbReference>
<dbReference type="Gene3D" id="3.30.60.90">
    <property type="match status" value="1"/>
</dbReference>
<dbReference type="PANTHER" id="PTHR12268:SF14">
    <property type="entry name" value="DYSTROPHIN-1"/>
    <property type="match status" value="1"/>
</dbReference>
<dbReference type="CDD" id="cd00201">
    <property type="entry name" value="WW"/>
    <property type="match status" value="1"/>
</dbReference>
<feature type="coiled-coil region" evidence="13">
    <location>
        <begin position="1602"/>
        <end position="1656"/>
    </location>
</feature>
<keyword evidence="4" id="KW-0963">Cytoplasm</keyword>
<dbReference type="OrthoDB" id="10057795at2759"/>
<sequence length="3112" mass="360330">MDEAETLRMKLLAEEEKEIEASNLGLEKEEDDEWTKWLREKERELNLNEECIPGDLKSLSAQLEKCDEMIAELRNKRCAASSSESDVEMVAPLEGLLRAAETKRNHCVDSINKTQLSIHKAVKLEEIGDQFKRELEWLRRNLSVEESSLKESFERIKYLKTSLQLQEETKKETLNLLEEVAQIALKKKSSSSNISGEQMRERIVKLKNQWKMIENEIEELLNCCNRESQRRANSWLNSLKLLLEELEQALKGSFESATDAEELSEHLDNLERLLDRLGSIEREAEEEEYKLEITEFHPQLIELTKQRESLIKATYERCTQLRKAVANCEHFEQRLCQMHNWGANMQQILNQRLASDTYSLEVPNEYKDSQRTGTLFKKIDKEFSEYNKLVEDLNEYIHQSKSEFASTERLKLQLDHANQQLSLLRPKFAEFKQPIGLFERMDRIQQQLTEIESSMDDLAGIESENCEFCLLHLEQIQNQLEELSTDCAACEASRDTLIREGIIEEIQAIKLSAQLSEMTKKCVDELENRATINIQRLKRAVDFVEKLDRECAVLDKLLGEVENRLIQNDENIKNEKQTQRCVKIIDELYRQLRAATDSTSKANELESFLRNLSIRLPKEKIEFIKNAEQRCSKLRDKLDDWNELINNQIPKINEKSEIKQQKEQQNIEEGIFNEINELAKELDKRFGQLEQQNTLPSYQLIERLNALRPLKERFEHLSLQTVSRKDFGSKVAPLLANLSSRWQNLTIKASDRKRQEEQIKYQEYLNLNQEPACTSPLSIGEISPTTAYQGGLNENESLEDVRDFGQQVQSTIEHFERAKRHLNYSRHPVNNLQDWEQRLNKIGQYVANRKLNFDVLIAGGKHIAESGPIELLTSAALSKLDELIDLVHNVDEQVEREEQRLHNICQQFGIFNGQTQMARERLEAMEMKANTLNTHAIDPTPVITLQQELMDTSGQMQLLQLSADELRKSLPPTMCEQQIGGDVLDQLNQQLHEIESRVQSALLRALQYRQDEDENIEINEEEGRKELWQPEFDFANVSTSSTAQQIFVPYPSEEQQLETKYKVNIDGIASTSEPLKEFLGDEYIEEKKGGNIGTRQRTGAKPKEGQRMGEEEKDEEEDEEEEGFKSTTTDHQQQRRRWRTAAAALAPPSQIAQQKSFLPPTEKMKSDGQQFLLKRQQKIGEQTGGMDQFYISLNIMEDYIEQQQQLNALPYETFTEKAEMLKDFEMELKRGEQLLNEHLMTMEVGESEHVKARIASLRRHFEEKKSELESRRETIRALEQHYSQCEQMLDELANICKEPRIRLKGVRLPKNEETEEGERINLTESRDSSPDLDELEAAQAQLENYLPPIAVRLQQIQNRLNVLSEHLSAAAHNKFQQKLRLLVEDFNERTKEVRIKRDQLEIRLADQTHLKQLLDDLEFWCDESEAILETVEQIGPLNILKIGKEEENIQKRYYSTETKLESFRQLERLKDRFANLVSVEPQVKHEVRRDVANLGKRLSDVRIKLKERMDNLLAEKWSADELWREFAALKQWAEAAEKQIYAIENAKIFRPSLVNIENLAGKLSENRLALQNIQQRLNQQAAVVQKEGKNIGEVERGNLKLVENLLSKFVNIEQSVDRLLEQKAAASEENSSEEEIENLYNKMDETKEKLFKKEEESIQNQQNGFHSPLENFGQENGHLIEYRTLSTQSDGSEENVGDENNLIQIIYPAEDDKEVNNKNKYPRRKMSLADQSRLDTEVERDIATSVDLSDQSLIRQALGKMQNFVDDIQINQLEIIKVLDEAKDKLIIERTQICSAEMERILGLCKRRKGDLQKLLEQCRLWEQLRASLELWLNQANEKLTSGGRVIGLSDDELSEQLDLINQLTAESDQWEEKLREMNRISNQLLEIYRRDDGHNLSHLNSKLNTQWAKFNDQLRIRRSVIEAAQRSRFDFQTALGHFQEWMQIQCLKLQKLANETENQQKLKDTGLRNEWLGKEKSANMEIDAHREMMESVKKMGRKLLEEQQQELLNLDNNNEIIISNVGTEREILLKRVESIESEWNALLSLHKIIKERLENAQEECDRLIQSLSDFLFWVDQQRKTIANTQPVGGDLNTVERQCGILRTIQRGIEAREQPVEDCIKLAHEFLMQHNLRPPIHHPSLMAQPPVDPYSPKTEAEREERRVGQQINSDSQQLQENWAILKEELTICYQKVADTHKEMQELDRSMAEALLSIGTVEGEIQTMRPVENLLLEDLNLEKVECLEFRQRVHEAGTHVDDVNNWASSIQAMGIELSDQLEHHIIAINERYEKLKRDIGCRWAALERALNDFGPASENFLVDLVEPPWQRAISTTNRLPYYIDHSAEHTQWDHPAMVDILESLCSFNQVKFSAYRTAMKLRALQKRLCLDLIDLADLNMQYTKHLSNYADEKRIQVEDVIQCLLPLFEKAHEERPALVPNVSLAVDLTLNLLLNIFDPCRDAKMRVLSFKIALVVLCHATLEAKYTYLFHLISNKDGVDHKRLAVLFYDLIHIPKFLGEAAAFGGSNIEPSVRSCFEHSKFPPHINSDQFLDWLKREPQSLVWLPVMHRLASSEFAKHQAKCNACKMFPIVGLRYRCLRCFNFDICQNCFFSQRIAKSHKLNHPMQEYCTPTSTGDDVRDFTAIIKNKVRQGKGRIGYLPVEQINEGPPLECAEQTPQNSETESIHQRMHLIASRLEKRQIEAAEHFPLAVILPSDVKINGVEKNGIMGVGTHTPIMIDNEKENELINGTKQQNEISQKLPTIPGLAPNYQSPEIQIYHDQQRNAQISAVVLAAQQEVKSPSQLVTQVDQASKEELGQLLQKLQYENIELKRKIEERRKAIYTTNNFSHQATTSTPNLRIPVNNEDLEKIEIDSQQKQINIEDAHKIRAKSIGTVGLPTIFSQQTMLPPPRIQRPFPVPALHRQYSLGIQTSDPITEQTNDHLQQMTVLVEAQKLRLHQKRLEERGMVLEEQNKQLQQQLDRLQKLMEKKNEIILTPTQKRIDEVQTGIVSSTDAEDTDMEMLGINRKSIGGGLSSGQIGTEIRRNRMDRLRETVNELNKAMEHFVQFTQHCSAVSGTTAALRRDIENENGDDNEEENDELDSGTADQDCFEEKKD</sequence>
<feature type="compositionally biased region" description="Basic and acidic residues" evidence="14">
    <location>
        <begin position="2154"/>
        <end position="2163"/>
    </location>
</feature>
<dbReference type="CDD" id="cd16242">
    <property type="entry name" value="EFh_DMD_like"/>
    <property type="match status" value="1"/>
</dbReference>
<evidence type="ECO:0000256" key="9">
    <source>
        <dbReference type="ARBA" id="ARBA00023136"/>
    </source>
</evidence>
<evidence type="ECO:0000256" key="11">
    <source>
        <dbReference type="ARBA" id="ARBA00023212"/>
    </source>
</evidence>
<dbReference type="GO" id="GO:0003779">
    <property type="term" value="F:actin binding"/>
    <property type="evidence" value="ECO:0007669"/>
    <property type="project" value="UniProtKB-KW"/>
</dbReference>
<evidence type="ECO:0000256" key="3">
    <source>
        <dbReference type="ARBA" id="ARBA00022475"/>
    </source>
</evidence>
<feature type="coiled-coil region" evidence="13">
    <location>
        <begin position="243"/>
        <end position="290"/>
    </location>
</feature>
<feature type="region of interest" description="Disordered" evidence="14">
    <location>
        <begin position="2137"/>
        <end position="2170"/>
    </location>
</feature>
<feature type="compositionally biased region" description="Acidic residues" evidence="14">
    <location>
        <begin position="3084"/>
        <end position="3098"/>
    </location>
</feature>
<feature type="coiled-coil region" evidence="13">
    <location>
        <begin position="2809"/>
        <end position="2836"/>
    </location>
</feature>
<keyword evidence="5" id="KW-0479">Metal-binding</keyword>
<keyword evidence="11" id="KW-0206">Cytoskeleton</keyword>
<dbReference type="CDD" id="cd02334">
    <property type="entry name" value="ZZ_dystrophin"/>
    <property type="match status" value="1"/>
</dbReference>
<dbReference type="SMART" id="SM00291">
    <property type="entry name" value="ZnF_ZZ"/>
    <property type="match status" value="1"/>
</dbReference>
<feature type="coiled-coil region" evidence="13">
    <location>
        <begin position="880"/>
        <end position="907"/>
    </location>
</feature>
<dbReference type="InterPro" id="IPR050774">
    <property type="entry name" value="KCMF1/Dystrophin"/>
</dbReference>
<keyword evidence="10" id="KW-0009">Actin-binding</keyword>
<comment type="subcellular location">
    <subcellularLocation>
        <location evidence="2">Cell membrane</location>
        <location evidence="2">Sarcolemma</location>
        <topology evidence="2">Peripheral membrane protein</topology>
        <orientation evidence="2">Cytoplasmic side</orientation>
    </subcellularLocation>
    <subcellularLocation>
        <location evidence="1">Cytoplasm</location>
        <location evidence="1">Cytoskeleton</location>
    </subcellularLocation>
</comment>
<evidence type="ECO:0000256" key="12">
    <source>
        <dbReference type="PROSITE-ProRule" id="PRU00228"/>
    </source>
</evidence>
<feature type="region of interest" description="Disordered" evidence="14">
    <location>
        <begin position="1312"/>
        <end position="1331"/>
    </location>
</feature>
<organism evidence="17 18">
    <name type="scientific">Meloidogyne enterolobii</name>
    <name type="common">Root-knot nematode worm</name>
    <name type="synonym">Meloidogyne mayaguensis</name>
    <dbReference type="NCBI Taxonomy" id="390850"/>
    <lineage>
        <taxon>Eukaryota</taxon>
        <taxon>Metazoa</taxon>
        <taxon>Ecdysozoa</taxon>
        <taxon>Nematoda</taxon>
        <taxon>Chromadorea</taxon>
        <taxon>Rhabditida</taxon>
        <taxon>Tylenchina</taxon>
        <taxon>Tylenchomorpha</taxon>
        <taxon>Tylenchoidea</taxon>
        <taxon>Meloidogynidae</taxon>
        <taxon>Meloidogyninae</taxon>
        <taxon>Meloidogyne</taxon>
    </lineage>
</organism>
<evidence type="ECO:0000256" key="2">
    <source>
        <dbReference type="ARBA" id="ARBA00004278"/>
    </source>
</evidence>
<dbReference type="SUPFAM" id="SSF47473">
    <property type="entry name" value="EF-hand"/>
    <property type="match status" value="2"/>
</dbReference>
<evidence type="ECO:0000256" key="10">
    <source>
        <dbReference type="ARBA" id="ARBA00023203"/>
    </source>
</evidence>
<dbReference type="InterPro" id="IPR036020">
    <property type="entry name" value="WW_dom_sf"/>
</dbReference>
<evidence type="ECO:0000256" key="4">
    <source>
        <dbReference type="ARBA" id="ARBA00022490"/>
    </source>
</evidence>
<proteinExistence type="predicted"/>
<gene>
    <name evidence="17" type="ORF">MENT_LOCUS55550</name>
</gene>
<feature type="coiled-coil region" evidence="13">
    <location>
        <begin position="1353"/>
        <end position="1403"/>
    </location>
</feature>
<evidence type="ECO:0000256" key="5">
    <source>
        <dbReference type="ARBA" id="ARBA00022723"/>
    </source>
</evidence>
<dbReference type="GO" id="GO:0042383">
    <property type="term" value="C:sarcolemma"/>
    <property type="evidence" value="ECO:0007669"/>
    <property type="project" value="UniProtKB-SubCell"/>
</dbReference>
<protein>
    <submittedName>
        <fullName evidence="17">Uncharacterized protein</fullName>
    </submittedName>
</protein>
<dbReference type="SMART" id="SM00150">
    <property type="entry name" value="SPEC"/>
    <property type="match status" value="4"/>
</dbReference>
<feature type="domain" description="WW" evidence="15">
    <location>
        <begin position="2318"/>
        <end position="2352"/>
    </location>
</feature>
<dbReference type="InterPro" id="IPR018159">
    <property type="entry name" value="Spectrin/alpha-actinin"/>
</dbReference>
<dbReference type="Pfam" id="PF00569">
    <property type="entry name" value="ZZ"/>
    <property type="match status" value="1"/>
</dbReference>
<dbReference type="InterPro" id="IPR011992">
    <property type="entry name" value="EF-hand-dom_pair"/>
</dbReference>
<evidence type="ECO:0000256" key="7">
    <source>
        <dbReference type="ARBA" id="ARBA00022833"/>
    </source>
</evidence>
<dbReference type="PROSITE" id="PS50020">
    <property type="entry name" value="WW_DOMAIN_2"/>
    <property type="match status" value="1"/>
</dbReference>
<dbReference type="Pfam" id="PF09069">
    <property type="entry name" value="EF-hand_3"/>
    <property type="match status" value="1"/>
</dbReference>
<keyword evidence="6 12" id="KW-0863">Zinc-finger</keyword>
<dbReference type="GO" id="GO:0046716">
    <property type="term" value="P:muscle cell cellular homeostasis"/>
    <property type="evidence" value="ECO:0007669"/>
    <property type="project" value="UniProtKB-ARBA"/>
</dbReference>
<dbReference type="InterPro" id="IPR000433">
    <property type="entry name" value="Znf_ZZ"/>
</dbReference>